<name>A0A372LBD9_9BACI</name>
<dbReference type="GO" id="GO:0004553">
    <property type="term" value="F:hydrolase activity, hydrolyzing O-glycosyl compounds"/>
    <property type="evidence" value="ECO:0007669"/>
    <property type="project" value="InterPro"/>
</dbReference>
<dbReference type="CDD" id="cd22786">
    <property type="entry name" value="DPBB_YuiC-like"/>
    <property type="match status" value="1"/>
</dbReference>
<accession>A0A372LBD9</accession>
<dbReference type="Gene3D" id="2.40.40.10">
    <property type="entry name" value="RlpA-like domain"/>
    <property type="match status" value="1"/>
</dbReference>
<dbReference type="OrthoDB" id="9798935at2"/>
<proteinExistence type="predicted"/>
<dbReference type="AlphaFoldDB" id="A0A372LBD9"/>
<dbReference type="Gene3D" id="2.20.230.10">
    <property type="entry name" value="Resuscitation-promoting factor rpfb"/>
    <property type="match status" value="1"/>
</dbReference>
<dbReference type="EMBL" id="QVTD01000009">
    <property type="protein sequence ID" value="RFU62671.1"/>
    <property type="molecule type" value="Genomic_DNA"/>
</dbReference>
<evidence type="ECO:0000313" key="4">
    <source>
        <dbReference type="EMBL" id="RFU62671.1"/>
    </source>
</evidence>
<dbReference type="Pfam" id="PF03990">
    <property type="entry name" value="DUF348"/>
    <property type="match status" value="3"/>
</dbReference>
<dbReference type="Pfam" id="PF07501">
    <property type="entry name" value="G5"/>
    <property type="match status" value="1"/>
</dbReference>
<organism evidence="4 5">
    <name type="scientific">Peribacillus glennii</name>
    <dbReference type="NCBI Taxonomy" id="2303991"/>
    <lineage>
        <taxon>Bacteria</taxon>
        <taxon>Bacillati</taxon>
        <taxon>Bacillota</taxon>
        <taxon>Bacilli</taxon>
        <taxon>Bacillales</taxon>
        <taxon>Bacillaceae</taxon>
        <taxon>Peribacillus</taxon>
    </lineage>
</organism>
<evidence type="ECO:0000256" key="2">
    <source>
        <dbReference type="SAM" id="SignalP"/>
    </source>
</evidence>
<comment type="caution">
    <text evidence="4">The sequence shown here is derived from an EMBL/GenBank/DDBJ whole genome shotgun (WGS) entry which is preliminary data.</text>
</comment>
<dbReference type="InterPro" id="IPR051933">
    <property type="entry name" value="Resuscitation_pf_RpfB"/>
</dbReference>
<keyword evidence="5" id="KW-1185">Reference proteome</keyword>
<reference evidence="4 5" key="1">
    <citation type="submission" date="2018-08" db="EMBL/GenBank/DDBJ databases">
        <title>Bacillus chawlae sp. nov., Bacillus glennii sp. nov., and Bacillus saganii sp. nov. Isolated from the Vehicle Assembly Building at Kennedy Space Center where the Viking Spacecraft were Assembled.</title>
        <authorList>
            <person name="Seuylemezian A."/>
            <person name="Vaishampayan P."/>
        </authorList>
    </citation>
    <scope>NUCLEOTIDE SEQUENCE [LARGE SCALE GENOMIC DNA]</scope>
    <source>
        <strain evidence="4 5">V44-8</strain>
    </source>
</reference>
<keyword evidence="1 2" id="KW-0732">Signal</keyword>
<dbReference type="Pfam" id="PF06725">
    <property type="entry name" value="3D"/>
    <property type="match status" value="1"/>
</dbReference>
<evidence type="ECO:0000256" key="1">
    <source>
        <dbReference type="ARBA" id="ARBA00022729"/>
    </source>
</evidence>
<dbReference type="InterPro" id="IPR007137">
    <property type="entry name" value="DUF348"/>
</dbReference>
<dbReference type="InterPro" id="IPR011098">
    <property type="entry name" value="G5_dom"/>
</dbReference>
<dbReference type="InterPro" id="IPR036908">
    <property type="entry name" value="RlpA-like_sf"/>
</dbReference>
<dbReference type="SUPFAM" id="SSF50685">
    <property type="entry name" value="Barwin-like endoglucanases"/>
    <property type="match status" value="1"/>
</dbReference>
<evidence type="ECO:0000313" key="5">
    <source>
        <dbReference type="Proteomes" id="UP000262939"/>
    </source>
</evidence>
<dbReference type="PANTHER" id="PTHR39160:SF4">
    <property type="entry name" value="RESUSCITATION-PROMOTING FACTOR RPFB"/>
    <property type="match status" value="1"/>
</dbReference>
<sequence length="386" mass="41914">MSFGKKRLTIALSSTAAAAAAMGLLFYQGTKQTVELELDGQKQVVRTHATTIDDIFKDLKIRVKSEDYLYPSGNSKVKDNLKVVWEPSREIGIVENGKEKKVISTADNVGELLKEQKLTVTAHDKVSPSLDTVLHDKTKISIEKAFPLSLVVGGSKRQVWSTSTTVADFLRQQGVKLNKLDRVEPGLGEDVKAGKAINVIRVEKVTDVVEEPVNYKVKTKKDSSLAKGKEKLIRAGKNGLVSRQYSVVKENGKEIKRQLLSETMVKRKADKVVAVGTNSLVTHVSAADQGGRELFVSSTAYTAGCNGCSGITATGINLKSNPGAKVIAVDPRVIPLGSRVFVEGYGYAIAGDTGGAIKGHKIDVFFPSKSQAYRWGRKQVKIRVMN</sequence>
<feature type="chain" id="PRO_5016919898" evidence="2">
    <location>
        <begin position="20"/>
        <end position="386"/>
    </location>
</feature>
<feature type="signal peptide" evidence="2">
    <location>
        <begin position="1"/>
        <end position="19"/>
    </location>
</feature>
<dbReference type="PROSITE" id="PS51109">
    <property type="entry name" value="G5"/>
    <property type="match status" value="1"/>
</dbReference>
<protein>
    <submittedName>
        <fullName evidence="4">DUF348 domain-containing protein</fullName>
    </submittedName>
</protein>
<feature type="domain" description="G5" evidence="3">
    <location>
        <begin position="199"/>
        <end position="279"/>
    </location>
</feature>
<evidence type="ECO:0000259" key="3">
    <source>
        <dbReference type="PROSITE" id="PS51109"/>
    </source>
</evidence>
<dbReference type="InterPro" id="IPR010611">
    <property type="entry name" value="3D_dom"/>
</dbReference>
<dbReference type="GO" id="GO:0019867">
    <property type="term" value="C:outer membrane"/>
    <property type="evidence" value="ECO:0007669"/>
    <property type="project" value="InterPro"/>
</dbReference>
<dbReference type="GO" id="GO:0009254">
    <property type="term" value="P:peptidoglycan turnover"/>
    <property type="evidence" value="ECO:0007669"/>
    <property type="project" value="InterPro"/>
</dbReference>
<dbReference type="SMART" id="SM01208">
    <property type="entry name" value="G5"/>
    <property type="match status" value="1"/>
</dbReference>
<dbReference type="Proteomes" id="UP000262939">
    <property type="component" value="Unassembled WGS sequence"/>
</dbReference>
<dbReference type="PANTHER" id="PTHR39160">
    <property type="entry name" value="CELL WALL-BINDING PROTEIN YOCH"/>
    <property type="match status" value="1"/>
</dbReference>
<gene>
    <name evidence="4" type="ORF">D0466_13915</name>
</gene>